<organism evidence="7">
    <name type="scientific">Nippostrongylus brasiliensis</name>
    <name type="common">Rat hookworm</name>
    <dbReference type="NCBI Taxonomy" id="27835"/>
    <lineage>
        <taxon>Eukaryota</taxon>
        <taxon>Metazoa</taxon>
        <taxon>Ecdysozoa</taxon>
        <taxon>Nematoda</taxon>
        <taxon>Chromadorea</taxon>
        <taxon>Rhabditida</taxon>
        <taxon>Rhabditina</taxon>
        <taxon>Rhabditomorpha</taxon>
        <taxon>Strongyloidea</taxon>
        <taxon>Heligmosomidae</taxon>
        <taxon>Nippostrongylus</taxon>
    </lineage>
</organism>
<keyword evidence="1" id="KW-0677">Repeat</keyword>
<dbReference type="Proteomes" id="UP000271162">
    <property type="component" value="Unassembled WGS sequence"/>
</dbReference>
<feature type="region of interest" description="Disordered" evidence="2">
    <location>
        <begin position="1"/>
        <end position="51"/>
    </location>
</feature>
<feature type="compositionally biased region" description="Polar residues" evidence="2">
    <location>
        <begin position="12"/>
        <end position="21"/>
    </location>
</feature>
<name>A0A0N4YQA2_NIPBR</name>
<feature type="compositionally biased region" description="Basic and acidic residues" evidence="2">
    <location>
        <begin position="34"/>
        <end position="48"/>
    </location>
</feature>
<evidence type="ECO:0000313" key="6">
    <source>
        <dbReference type="Proteomes" id="UP000271162"/>
    </source>
</evidence>
<reference evidence="7" key="1">
    <citation type="submission" date="2017-02" db="UniProtKB">
        <authorList>
            <consortium name="WormBaseParasite"/>
        </authorList>
    </citation>
    <scope>IDENTIFICATION</scope>
</reference>
<feature type="transmembrane region" description="Helical" evidence="3">
    <location>
        <begin position="58"/>
        <end position="84"/>
    </location>
</feature>
<keyword evidence="3" id="KW-0812">Transmembrane</keyword>
<sequence length="153" mass="17109">MAAVPAQRTTRRNSAAESVSDASALLKKTPAQRFTDRKTPRTHSDHTNRSRHCKDMNLTSVACFFASCAALITIISIIAAAYLVNDINNFYEDAVEQLSNVKDMADTVWHQMRPTPNDIRRNTRSVFFPRETRQLNSQCNCGRPADNCPIGPP</sequence>
<gene>
    <name evidence="5" type="ORF">NBR_LOCUS19425</name>
</gene>
<evidence type="ECO:0000256" key="3">
    <source>
        <dbReference type="SAM" id="Phobius"/>
    </source>
</evidence>
<evidence type="ECO:0000259" key="4">
    <source>
        <dbReference type="SMART" id="SM01088"/>
    </source>
</evidence>
<keyword evidence="3" id="KW-0472">Membrane</keyword>
<feature type="domain" description="Nematode cuticle collagen N-terminal" evidence="4">
    <location>
        <begin position="60"/>
        <end position="112"/>
    </location>
</feature>
<dbReference type="GO" id="GO:0042302">
    <property type="term" value="F:structural constituent of cuticle"/>
    <property type="evidence" value="ECO:0007669"/>
    <property type="project" value="InterPro"/>
</dbReference>
<dbReference type="SMART" id="SM01088">
    <property type="entry name" value="Col_cuticle_N"/>
    <property type="match status" value="1"/>
</dbReference>
<proteinExistence type="predicted"/>
<evidence type="ECO:0000313" key="7">
    <source>
        <dbReference type="WBParaSite" id="NBR_0001942401-mRNA-1"/>
    </source>
</evidence>
<accession>A0A0N4YQA2</accession>
<evidence type="ECO:0000313" key="5">
    <source>
        <dbReference type="EMBL" id="VDL83159.1"/>
    </source>
</evidence>
<dbReference type="Pfam" id="PF01484">
    <property type="entry name" value="Col_cuticle_N"/>
    <property type="match status" value="1"/>
</dbReference>
<dbReference type="STRING" id="27835.A0A0N4YQA2"/>
<protein>
    <submittedName>
        <fullName evidence="7">Col_cuticle_N domain-containing protein</fullName>
    </submittedName>
</protein>
<dbReference type="EMBL" id="UYSL01024166">
    <property type="protein sequence ID" value="VDL83159.1"/>
    <property type="molecule type" value="Genomic_DNA"/>
</dbReference>
<reference evidence="5 6" key="2">
    <citation type="submission" date="2018-11" db="EMBL/GenBank/DDBJ databases">
        <authorList>
            <consortium name="Pathogen Informatics"/>
        </authorList>
    </citation>
    <scope>NUCLEOTIDE SEQUENCE [LARGE SCALE GENOMIC DNA]</scope>
</reference>
<dbReference type="AlphaFoldDB" id="A0A0N4YQA2"/>
<evidence type="ECO:0000256" key="1">
    <source>
        <dbReference type="ARBA" id="ARBA00022737"/>
    </source>
</evidence>
<keyword evidence="6" id="KW-1185">Reference proteome</keyword>
<evidence type="ECO:0000256" key="2">
    <source>
        <dbReference type="SAM" id="MobiDB-lite"/>
    </source>
</evidence>
<keyword evidence="3" id="KW-1133">Transmembrane helix</keyword>
<dbReference type="WBParaSite" id="NBR_0001942401-mRNA-1">
    <property type="protein sequence ID" value="NBR_0001942401-mRNA-1"/>
    <property type="gene ID" value="NBR_0001942401"/>
</dbReference>
<dbReference type="InterPro" id="IPR002486">
    <property type="entry name" value="Col_cuticle_N"/>
</dbReference>